<reference evidence="2 3" key="1">
    <citation type="submission" date="2022-10" db="EMBL/GenBank/DDBJ databases">
        <title>Draft genome sequence of Streptomyces sp. YSPA8.</title>
        <authorList>
            <person name="Moriuchi R."/>
            <person name="Dohra H."/>
            <person name="Yamamura H."/>
            <person name="Kodani S."/>
        </authorList>
    </citation>
    <scope>NUCLEOTIDE SEQUENCE [LARGE SCALE GENOMIC DNA]</scope>
    <source>
        <strain evidence="2 3">YSPA8</strain>
    </source>
</reference>
<keyword evidence="3" id="KW-1185">Reference proteome</keyword>
<name>A0ABQ5P3G3_9ACTN</name>
<comment type="similarity">
    <text evidence="1">Belongs to the phD/YefM antitoxin family.</text>
</comment>
<accession>A0ABQ5P3G3</accession>
<comment type="caution">
    <text evidence="2">The sequence shown here is derived from an EMBL/GenBank/DDBJ whole genome shotgun (WGS) entry which is preliminary data.</text>
</comment>
<dbReference type="SUPFAM" id="SSF143120">
    <property type="entry name" value="YefM-like"/>
    <property type="match status" value="1"/>
</dbReference>
<dbReference type="NCBIfam" id="TIGR01552">
    <property type="entry name" value="phd_fam"/>
    <property type="match status" value="1"/>
</dbReference>
<dbReference type="Proteomes" id="UP001291653">
    <property type="component" value="Unassembled WGS sequence"/>
</dbReference>
<evidence type="ECO:0000313" key="3">
    <source>
        <dbReference type="Proteomes" id="UP001291653"/>
    </source>
</evidence>
<proteinExistence type="inferred from homology"/>
<dbReference type="RefSeq" id="WP_323449156.1">
    <property type="nucleotide sequence ID" value="NZ_BSBI01000010.1"/>
</dbReference>
<dbReference type="InterPro" id="IPR036165">
    <property type="entry name" value="YefM-like_sf"/>
</dbReference>
<protein>
    <submittedName>
        <fullName evidence="2">Type II toxin-antitoxin system Phd/YefM family antitoxin</fullName>
    </submittedName>
</protein>
<dbReference type="Gene3D" id="3.40.1620.10">
    <property type="entry name" value="YefM-like domain"/>
    <property type="match status" value="1"/>
</dbReference>
<gene>
    <name evidence="2" type="ORF">SYYSPA8_22595</name>
</gene>
<dbReference type="EMBL" id="BSBI01000010">
    <property type="protein sequence ID" value="GLF97138.1"/>
    <property type="molecule type" value="Genomic_DNA"/>
</dbReference>
<evidence type="ECO:0000313" key="2">
    <source>
        <dbReference type="EMBL" id="GLF97138.1"/>
    </source>
</evidence>
<organism evidence="2 3">
    <name type="scientific">Streptomyces yaizuensis</name>
    <dbReference type="NCBI Taxonomy" id="2989713"/>
    <lineage>
        <taxon>Bacteria</taxon>
        <taxon>Bacillati</taxon>
        <taxon>Actinomycetota</taxon>
        <taxon>Actinomycetes</taxon>
        <taxon>Kitasatosporales</taxon>
        <taxon>Streptomycetaceae</taxon>
        <taxon>Streptomyces</taxon>
    </lineage>
</organism>
<sequence>MELLDQLSDLPTADTHRAAAVLDTILRRARETGIPTALTEHGTPVGVVLSWDLFERLESAAAGFEHARHRLEGCRFGPVPPPEGVDCGCRTAAEVDTEDGQESL</sequence>
<evidence type="ECO:0000256" key="1">
    <source>
        <dbReference type="ARBA" id="ARBA00009981"/>
    </source>
</evidence>